<dbReference type="Proteomes" id="UP001374584">
    <property type="component" value="Unassembled WGS sequence"/>
</dbReference>
<dbReference type="EMBL" id="JAYMYR010000007">
    <property type="protein sequence ID" value="KAK7353834.1"/>
    <property type="molecule type" value="Genomic_DNA"/>
</dbReference>
<name>A0AAN9MFV5_PHACN</name>
<dbReference type="AlphaFoldDB" id="A0AAN9MFV5"/>
<evidence type="ECO:0000313" key="1">
    <source>
        <dbReference type="EMBL" id="KAK7353834.1"/>
    </source>
</evidence>
<keyword evidence="2" id="KW-1185">Reference proteome</keyword>
<accession>A0AAN9MFV5</accession>
<reference evidence="1 2" key="1">
    <citation type="submission" date="2024-01" db="EMBL/GenBank/DDBJ databases">
        <title>The genomes of 5 underutilized Papilionoideae crops provide insights into root nodulation and disease resistanc.</title>
        <authorList>
            <person name="Jiang F."/>
        </authorList>
    </citation>
    <scope>NUCLEOTIDE SEQUENCE [LARGE SCALE GENOMIC DNA]</scope>
    <source>
        <strain evidence="1">JINMINGXINNONG_FW02</strain>
        <tissue evidence="1">Leaves</tissue>
    </source>
</reference>
<comment type="caution">
    <text evidence="1">The sequence shown here is derived from an EMBL/GenBank/DDBJ whole genome shotgun (WGS) entry which is preliminary data.</text>
</comment>
<sequence length="67" mass="7889">MNRPMVKKTFSTCMVIHFKKPTSARIGSIQYMYSFRKGKEFDGFICSLYLLHTQHGENQLRIYALEP</sequence>
<proteinExistence type="predicted"/>
<protein>
    <submittedName>
        <fullName evidence="1">Uncharacterized protein</fullName>
    </submittedName>
</protein>
<organism evidence="1 2">
    <name type="scientific">Phaseolus coccineus</name>
    <name type="common">Scarlet runner bean</name>
    <name type="synonym">Phaseolus multiflorus</name>
    <dbReference type="NCBI Taxonomy" id="3886"/>
    <lineage>
        <taxon>Eukaryota</taxon>
        <taxon>Viridiplantae</taxon>
        <taxon>Streptophyta</taxon>
        <taxon>Embryophyta</taxon>
        <taxon>Tracheophyta</taxon>
        <taxon>Spermatophyta</taxon>
        <taxon>Magnoliopsida</taxon>
        <taxon>eudicotyledons</taxon>
        <taxon>Gunneridae</taxon>
        <taxon>Pentapetalae</taxon>
        <taxon>rosids</taxon>
        <taxon>fabids</taxon>
        <taxon>Fabales</taxon>
        <taxon>Fabaceae</taxon>
        <taxon>Papilionoideae</taxon>
        <taxon>50 kb inversion clade</taxon>
        <taxon>NPAAA clade</taxon>
        <taxon>indigoferoid/millettioid clade</taxon>
        <taxon>Phaseoleae</taxon>
        <taxon>Phaseolus</taxon>
    </lineage>
</organism>
<evidence type="ECO:0000313" key="2">
    <source>
        <dbReference type="Proteomes" id="UP001374584"/>
    </source>
</evidence>
<gene>
    <name evidence="1" type="ORF">VNO80_19286</name>
</gene>